<dbReference type="AlphaFoldDB" id="A0AA38VTK7"/>
<dbReference type="Gene3D" id="3.40.50.1820">
    <property type="entry name" value="alpha/beta hydrolase"/>
    <property type="match status" value="2"/>
</dbReference>
<gene>
    <name evidence="6" type="ORF">NKR19_g755</name>
</gene>
<organism evidence="6 7">
    <name type="scientific">Coniochaeta hoffmannii</name>
    <dbReference type="NCBI Taxonomy" id="91930"/>
    <lineage>
        <taxon>Eukaryota</taxon>
        <taxon>Fungi</taxon>
        <taxon>Dikarya</taxon>
        <taxon>Ascomycota</taxon>
        <taxon>Pezizomycotina</taxon>
        <taxon>Sordariomycetes</taxon>
        <taxon>Sordariomycetidae</taxon>
        <taxon>Coniochaetales</taxon>
        <taxon>Coniochaetaceae</taxon>
        <taxon>Coniochaeta</taxon>
    </lineage>
</organism>
<evidence type="ECO:0000313" key="6">
    <source>
        <dbReference type="EMBL" id="KAJ9165001.1"/>
    </source>
</evidence>
<dbReference type="InterPro" id="IPR002018">
    <property type="entry name" value="CarbesteraseB"/>
</dbReference>
<comment type="caution">
    <text evidence="6">The sequence shown here is derived from an EMBL/GenBank/DDBJ whole genome shotgun (WGS) entry which is preliminary data.</text>
</comment>
<reference evidence="6" key="1">
    <citation type="submission" date="2022-07" db="EMBL/GenBank/DDBJ databases">
        <title>Fungi with potential for degradation of polypropylene.</title>
        <authorList>
            <person name="Gostincar C."/>
        </authorList>
    </citation>
    <scope>NUCLEOTIDE SEQUENCE</scope>
    <source>
        <strain evidence="6">EXF-13287</strain>
    </source>
</reference>
<keyword evidence="7" id="KW-1185">Reference proteome</keyword>
<dbReference type="InterPro" id="IPR029058">
    <property type="entry name" value="AB_hydrolase_fold"/>
</dbReference>
<sequence length="690" mass="73420">MSPPQDATPTMALTTPPEPLPAKAGGASIRLRQGTYVGATIDANPDTYPKGVDAFLGIPYAQSTAGENRFRPAVPVPASTSTFQAASYGHACLGANSGRPEGEDCLNVNVFRPRHAVRVPGEVYGVAKPSHLLPVVIYVHGGGFNAGHGGERNMASFVSWAKEDIVAVSFNYRVGAFGFLPSALTAREGLLNLGLKDQQALFTWVQDNIADFGGDPGNVTIMGLSAGAHSIGHHLMHYSRASTPVPFAKAILESGATTARATFYPTHPRHLIQFREFLVAAGIEVVPESDIFPTLRKLPADTILKASKAMWDKYVPSVTWPFQPVIDGPNALANSSHTNTSSSNPVISDLPLLSWQQGHHLSIPVLTGFNTNEGTQFIPAKANTAAEFRAFFSGLIPGFTKSDLDALEALYPDPVTDPSSPYKSVPPGMGRQWSRLDAAYSHYAYICPVLQTAHFLSTSASSSSSSPSPSPSSKSAHNSYGLRSAAGEPPSPPPPRHHQAPSPNPSAAQAHNSYGLAQRVGEERPPPPPSSGRRKAPVYVYRYAAASRWGTANHGDEAPVVAHDTLVISPPSASSTAARPGLREVADAMHAAWVNFIVSTAGDPSPVGGRGWPAFVSPFDDGRGTSGGRGRVVVFGEGNNERDPESRVKSAGTAVGLESLTEWELERCRFWWGRVELSEGLGRRLDRGKL</sequence>
<evidence type="ECO:0000259" key="5">
    <source>
        <dbReference type="Pfam" id="PF00135"/>
    </source>
</evidence>
<protein>
    <recommendedName>
        <fullName evidence="3">Carboxylic ester hydrolase</fullName>
        <ecNumber evidence="3">3.1.1.-</ecNumber>
    </recommendedName>
</protein>
<proteinExistence type="inferred from homology"/>
<dbReference type="PROSITE" id="PS00122">
    <property type="entry name" value="CARBOXYLESTERASE_B_1"/>
    <property type="match status" value="1"/>
</dbReference>
<evidence type="ECO:0000256" key="3">
    <source>
        <dbReference type="RuleBase" id="RU361235"/>
    </source>
</evidence>
<feature type="region of interest" description="Disordered" evidence="4">
    <location>
        <begin position="459"/>
        <end position="511"/>
    </location>
</feature>
<feature type="region of interest" description="Disordered" evidence="4">
    <location>
        <begin position="1"/>
        <end position="22"/>
    </location>
</feature>
<dbReference type="EC" id="3.1.1.-" evidence="3"/>
<feature type="compositionally biased region" description="Low complexity" evidence="4">
    <location>
        <begin position="459"/>
        <end position="475"/>
    </location>
</feature>
<dbReference type="EMBL" id="JANBVN010000007">
    <property type="protein sequence ID" value="KAJ9165001.1"/>
    <property type="molecule type" value="Genomic_DNA"/>
</dbReference>
<accession>A0AA38VTK7</accession>
<dbReference type="GO" id="GO:0016787">
    <property type="term" value="F:hydrolase activity"/>
    <property type="evidence" value="ECO:0007669"/>
    <property type="project" value="UniProtKB-KW"/>
</dbReference>
<dbReference type="Pfam" id="PF00135">
    <property type="entry name" value="COesterase"/>
    <property type="match status" value="1"/>
</dbReference>
<dbReference type="Proteomes" id="UP001174691">
    <property type="component" value="Unassembled WGS sequence"/>
</dbReference>
<comment type="similarity">
    <text evidence="1 3">Belongs to the type-B carboxylesterase/lipase family.</text>
</comment>
<evidence type="ECO:0000256" key="4">
    <source>
        <dbReference type="SAM" id="MobiDB-lite"/>
    </source>
</evidence>
<evidence type="ECO:0000256" key="2">
    <source>
        <dbReference type="ARBA" id="ARBA00022801"/>
    </source>
</evidence>
<name>A0AA38VTK7_9PEZI</name>
<evidence type="ECO:0000256" key="1">
    <source>
        <dbReference type="ARBA" id="ARBA00005964"/>
    </source>
</evidence>
<keyword evidence="2 3" id="KW-0378">Hydrolase</keyword>
<dbReference type="PANTHER" id="PTHR11559">
    <property type="entry name" value="CARBOXYLESTERASE"/>
    <property type="match status" value="1"/>
</dbReference>
<dbReference type="SUPFAM" id="SSF53474">
    <property type="entry name" value="alpha/beta-Hydrolases"/>
    <property type="match status" value="2"/>
</dbReference>
<feature type="compositionally biased region" description="Polar residues" evidence="4">
    <location>
        <begin position="1"/>
        <end position="13"/>
    </location>
</feature>
<dbReference type="InterPro" id="IPR019826">
    <property type="entry name" value="Carboxylesterase_B_AS"/>
</dbReference>
<feature type="domain" description="Carboxylesterase type B" evidence="5">
    <location>
        <begin position="28"/>
        <end position="391"/>
    </location>
</feature>
<dbReference type="InterPro" id="IPR050309">
    <property type="entry name" value="Type-B_Carboxylest/Lipase"/>
</dbReference>
<evidence type="ECO:0000313" key="7">
    <source>
        <dbReference type="Proteomes" id="UP001174691"/>
    </source>
</evidence>